<keyword evidence="4" id="KW-0808">Transferase</keyword>
<dbReference type="SUPFAM" id="SSF55874">
    <property type="entry name" value="ATPase domain of HSP90 chaperone/DNA topoisomerase II/histidine kinase"/>
    <property type="match status" value="1"/>
</dbReference>
<dbReference type="PRINTS" id="PR00344">
    <property type="entry name" value="BCTRLSENSOR"/>
</dbReference>
<dbReference type="InterPro" id="IPR003594">
    <property type="entry name" value="HATPase_dom"/>
</dbReference>
<dbReference type="Pfam" id="PF00512">
    <property type="entry name" value="HisKA"/>
    <property type="match status" value="1"/>
</dbReference>
<dbReference type="Pfam" id="PF02518">
    <property type="entry name" value="HATPase_c"/>
    <property type="match status" value="1"/>
</dbReference>
<evidence type="ECO:0000256" key="3">
    <source>
        <dbReference type="ARBA" id="ARBA00022553"/>
    </source>
</evidence>
<feature type="transmembrane region" description="Helical" evidence="6">
    <location>
        <begin position="20"/>
        <end position="38"/>
    </location>
</feature>
<dbReference type="Gene3D" id="1.10.287.130">
    <property type="match status" value="1"/>
</dbReference>
<evidence type="ECO:0000256" key="4">
    <source>
        <dbReference type="ARBA" id="ARBA00022679"/>
    </source>
</evidence>
<dbReference type="SMART" id="SM00448">
    <property type="entry name" value="REC"/>
    <property type="match status" value="1"/>
</dbReference>
<dbReference type="GO" id="GO:0005886">
    <property type="term" value="C:plasma membrane"/>
    <property type="evidence" value="ECO:0007669"/>
    <property type="project" value="TreeGrafter"/>
</dbReference>
<dbReference type="Gene3D" id="3.40.50.2300">
    <property type="match status" value="1"/>
</dbReference>
<protein>
    <recommendedName>
        <fullName evidence="2">histidine kinase</fullName>
        <ecNumber evidence="2">2.7.13.3</ecNumber>
    </recommendedName>
</protein>
<evidence type="ECO:0000313" key="9">
    <source>
        <dbReference type="EMBL" id="ADD62021.1"/>
    </source>
</evidence>
<dbReference type="GO" id="GO:0009927">
    <property type="term" value="F:histidine phosphotransfer kinase activity"/>
    <property type="evidence" value="ECO:0007669"/>
    <property type="project" value="TreeGrafter"/>
</dbReference>
<keyword evidence="5" id="KW-0418">Kinase</keyword>
<evidence type="ECO:0000256" key="2">
    <source>
        <dbReference type="ARBA" id="ARBA00012438"/>
    </source>
</evidence>
<evidence type="ECO:0000256" key="1">
    <source>
        <dbReference type="ARBA" id="ARBA00000085"/>
    </source>
</evidence>
<dbReference type="AlphaFoldDB" id="D9ZFB7"/>
<dbReference type="Pfam" id="PF00072">
    <property type="entry name" value="Response_reg"/>
    <property type="match status" value="1"/>
</dbReference>
<keyword evidence="6" id="KW-1133">Transmembrane helix</keyword>
<accession>D9ZFB7</accession>
<dbReference type="InterPro" id="IPR005467">
    <property type="entry name" value="His_kinase_dom"/>
</dbReference>
<dbReference type="EC" id="2.7.13.3" evidence="2"/>
<keyword evidence="3" id="KW-0597">Phosphoprotein</keyword>
<dbReference type="SMART" id="SM00387">
    <property type="entry name" value="HATPase_c"/>
    <property type="match status" value="1"/>
</dbReference>
<dbReference type="InterPro" id="IPR011006">
    <property type="entry name" value="CheY-like_superfamily"/>
</dbReference>
<evidence type="ECO:0000259" key="8">
    <source>
        <dbReference type="PROSITE" id="PS50110"/>
    </source>
</evidence>
<keyword evidence="6" id="KW-0472">Membrane</keyword>
<dbReference type="InterPro" id="IPR003661">
    <property type="entry name" value="HisK_dim/P_dom"/>
</dbReference>
<dbReference type="EMBL" id="GU942954">
    <property type="protein sequence ID" value="ADD62021.1"/>
    <property type="molecule type" value="Genomic_DNA"/>
</dbReference>
<feature type="transmembrane region" description="Helical" evidence="6">
    <location>
        <begin position="297"/>
        <end position="319"/>
    </location>
</feature>
<feature type="domain" description="Histidine kinase" evidence="7">
    <location>
        <begin position="358"/>
        <end position="581"/>
    </location>
</feature>
<comment type="catalytic activity">
    <reaction evidence="1">
        <text>ATP + protein L-histidine = ADP + protein N-phospho-L-histidine.</text>
        <dbReference type="EC" id="2.7.13.3"/>
    </reaction>
</comment>
<dbReference type="CDD" id="cd00082">
    <property type="entry name" value="HisKA"/>
    <property type="match status" value="1"/>
</dbReference>
<dbReference type="SMART" id="SM00388">
    <property type="entry name" value="HisKA"/>
    <property type="match status" value="1"/>
</dbReference>
<proteinExistence type="predicted"/>
<dbReference type="SUPFAM" id="SSF52172">
    <property type="entry name" value="CheY-like"/>
    <property type="match status" value="1"/>
</dbReference>
<dbReference type="Gene3D" id="3.30.565.10">
    <property type="entry name" value="Histidine kinase-like ATPase, C-terminal domain"/>
    <property type="match status" value="1"/>
</dbReference>
<dbReference type="InterPro" id="IPR036097">
    <property type="entry name" value="HisK_dim/P_sf"/>
</dbReference>
<sequence length="726" mass="82194">MGELMEDKSRIWGISDVKAFLISIITGFILLTIVAVIFTEISNETVNKTADRVLDFVQTRVNTYEYFIQNDKVKSLYRLSDKTQELVRCMQYEDDIDTFLDEYMYNQRLDGIVVLDGEGECESCRGMEYTDIDSVIDDSNVKDVIEHPQKVYITRVNARSGSITYTESQNEEFSDIAVAARKDTKGAVITYVKKESYDNSGDISIDRLISGFEFDMDGIVYISDEDKVLNSNDEELQGLDMKALRQRYDGAWEENDNGIIAVPYKNDYYYGKRKQIENYTIYAFFADKQVYSLRNRAVAAALFVYIAVIGVVMFVRQLVIAKDESKMQLQEMEYKRQLLQAAEQEKRANIAKTDFLRRMSHDIRTPINGIRGMVDICRFNLGNREKEEECLDKIMSASGFLLDLVNDVLDMNKLESGEIAIKEEPFELTKIINEVSSVIETQADEQCIDYSVDRGSIEYDNLIGSSLHLRQILQNILSNAIKYNVQNGSVRFSYSENAADDDTVKVTFICEDTGIGMSEEFQQIAFEPFAQESSNARTAYKGTGLGLAITKRFIEIMGGEIEFISRQNVGTEFTIILPFKINRNVTEAKNSKYDAQMSIEGLKVLVAEDNEMNMEIVSFILDNAGARTVGVSDGREALDTYMNSDANEYDVILLDIMMPVMDGLETAEKIRKSGREDAGTVIIIAMSANAFYDDIERSIKAGMNTHIAKPIDADELVNIIARQAGR</sequence>
<name>D9ZFB7_9ZZZZ</name>
<dbReference type="CDD" id="cd16922">
    <property type="entry name" value="HATPase_EvgS-ArcB-TorS-like"/>
    <property type="match status" value="1"/>
</dbReference>
<dbReference type="InterPro" id="IPR004358">
    <property type="entry name" value="Sig_transdc_His_kin-like_C"/>
</dbReference>
<dbReference type="PANTHER" id="PTHR43047">
    <property type="entry name" value="TWO-COMPONENT HISTIDINE PROTEIN KINASE"/>
    <property type="match status" value="1"/>
</dbReference>
<dbReference type="GO" id="GO:0000155">
    <property type="term" value="F:phosphorelay sensor kinase activity"/>
    <property type="evidence" value="ECO:0007669"/>
    <property type="project" value="InterPro"/>
</dbReference>
<dbReference type="PROSITE" id="PS50109">
    <property type="entry name" value="HIS_KIN"/>
    <property type="match status" value="1"/>
</dbReference>
<dbReference type="PROSITE" id="PS50110">
    <property type="entry name" value="RESPONSE_REGULATORY"/>
    <property type="match status" value="1"/>
</dbReference>
<dbReference type="PANTHER" id="PTHR43047:SF72">
    <property type="entry name" value="OSMOSENSING HISTIDINE PROTEIN KINASE SLN1"/>
    <property type="match status" value="1"/>
</dbReference>
<evidence type="ECO:0000256" key="5">
    <source>
        <dbReference type="ARBA" id="ARBA00022777"/>
    </source>
</evidence>
<reference evidence="9" key="1">
    <citation type="journal article" date="2010" name="Genome Res.">
        <title>Functional metagenomics to mine the human gut microbiome for dietary fiber catabolic enzymes.</title>
        <authorList>
            <person name="Tasse L."/>
            <person name="Bercovici J."/>
            <person name="Pizzut-Serin S."/>
            <person name="Robe P."/>
            <person name="Tap J."/>
            <person name="Klopp C."/>
            <person name="Cantarel B.L."/>
            <person name="Coutinho P.M."/>
            <person name="Henrissat B."/>
            <person name="Leclerc M."/>
            <person name="Dore J."/>
            <person name="Monsan P."/>
            <person name="Remaud-Simeon M."/>
            <person name="Potocki-Veronese G."/>
        </authorList>
    </citation>
    <scope>NUCLEOTIDE SEQUENCE</scope>
</reference>
<dbReference type="InterPro" id="IPR001789">
    <property type="entry name" value="Sig_transdc_resp-reg_receiver"/>
</dbReference>
<dbReference type="CDD" id="cd17546">
    <property type="entry name" value="REC_hyHK_CKI1_RcsC-like"/>
    <property type="match status" value="1"/>
</dbReference>
<evidence type="ECO:0000259" key="7">
    <source>
        <dbReference type="PROSITE" id="PS50109"/>
    </source>
</evidence>
<dbReference type="InterPro" id="IPR036890">
    <property type="entry name" value="HATPase_C_sf"/>
</dbReference>
<keyword evidence="6" id="KW-0812">Transmembrane</keyword>
<evidence type="ECO:0000256" key="6">
    <source>
        <dbReference type="SAM" id="Phobius"/>
    </source>
</evidence>
<organism evidence="9">
    <name type="scientific">uncultured organism</name>
    <dbReference type="NCBI Taxonomy" id="155900"/>
    <lineage>
        <taxon>unclassified sequences</taxon>
        <taxon>environmental samples</taxon>
    </lineage>
</organism>
<dbReference type="SUPFAM" id="SSF47384">
    <property type="entry name" value="Homodimeric domain of signal transducing histidine kinase"/>
    <property type="match status" value="1"/>
</dbReference>
<feature type="domain" description="Response regulatory" evidence="8">
    <location>
        <begin position="603"/>
        <end position="724"/>
    </location>
</feature>